<gene>
    <name evidence="4" type="ORF">D9548_00385</name>
    <name evidence="3" type="ORF">GS8_482</name>
</gene>
<evidence type="ECO:0000313" key="4">
    <source>
        <dbReference type="EMBL" id="RLQ15277.1"/>
    </source>
</evidence>
<dbReference type="Proteomes" id="UP000266922">
    <property type="component" value="Unassembled WGS sequence"/>
</dbReference>
<evidence type="ECO:0000259" key="2">
    <source>
        <dbReference type="Pfam" id="PF02120"/>
    </source>
</evidence>
<organism evidence="4 5">
    <name type="scientific">Geobacillus stearothermophilus</name>
    <name type="common">Bacillus stearothermophilus</name>
    <dbReference type="NCBI Taxonomy" id="1422"/>
    <lineage>
        <taxon>Bacteria</taxon>
        <taxon>Bacillati</taxon>
        <taxon>Bacillota</taxon>
        <taxon>Bacilli</taxon>
        <taxon>Bacillales</taxon>
        <taxon>Anoxybacillaceae</taxon>
        <taxon>Geobacillus</taxon>
    </lineage>
</organism>
<keyword evidence="4" id="KW-0966">Cell projection</keyword>
<feature type="domain" description="Flagellar hook-length control protein-like C-terminal" evidence="2">
    <location>
        <begin position="253"/>
        <end position="327"/>
    </location>
</feature>
<dbReference type="RefSeq" id="WP_053093044.1">
    <property type="nucleotide sequence ID" value="NZ_LDNS01000053.1"/>
</dbReference>
<dbReference type="Pfam" id="PF02120">
    <property type="entry name" value="Flg_hook"/>
    <property type="match status" value="1"/>
</dbReference>
<reference evidence="3 6" key="1">
    <citation type="submission" date="2016-03" db="EMBL/GenBank/DDBJ databases">
        <title>Spore heat resistance.</title>
        <authorList>
            <person name="Boekhorst J."/>
            <person name="Berendsen E.M."/>
            <person name="Wells-Bennik M.H."/>
            <person name="Kuipers O.P."/>
        </authorList>
    </citation>
    <scope>NUCLEOTIDE SEQUENCE [LARGE SCALE GENOMIC DNA]</scope>
    <source>
        <strain evidence="3 6">GS8</strain>
    </source>
</reference>
<evidence type="ECO:0000313" key="3">
    <source>
        <dbReference type="EMBL" id="KAF6512183.1"/>
    </source>
</evidence>
<keyword evidence="6" id="KW-1185">Reference proteome</keyword>
<sequence length="370" mass="39838">MKVMIAAVAPQPTGVELTARKETAASSAFAALLAQKQTGKLPVEEGIERSSQPEGKKPRITDEWTEPLWLAASAMHVGAANVLNAPPAAAYNDGEALAADGESGRVNQEGAGAKALAAVPSFWLQTDENSGLDKAAWLEQQAKEMNGRFDGEHQPPFSQILPRTEGARKEMAVHSNGESSWLAPRVLSSMYGPASLRQQEDARQLHSVLVSTNLASLIPFVPGGHEAGTVEAGKESSFVEQVARAWQFGRWVKLPNGVMQLVIRLHPEHLGTVTVKMAQEGGKLTARLLVATDAVEELIRNHLPQLAQQLDASSITVEKWTVWSDYDSSAMPPYSGNRQGGQQQGESRQKQKREPSSSFPLALDGIEADA</sequence>
<evidence type="ECO:0000313" key="5">
    <source>
        <dbReference type="Proteomes" id="UP000266922"/>
    </source>
</evidence>
<dbReference type="Proteomes" id="UP000773850">
    <property type="component" value="Unassembled WGS sequence"/>
</dbReference>
<reference evidence="4 5" key="2">
    <citation type="submission" date="2018-10" db="EMBL/GenBank/DDBJ databases">
        <title>Geobacillus stearothermophilus in processing lines of powdered infant formula.</title>
        <authorList>
            <person name="Rhee M.S."/>
            <person name="Choi I.-G."/>
            <person name="Cho T.J."/>
            <person name="Park B."/>
        </authorList>
    </citation>
    <scope>NUCLEOTIDE SEQUENCE [LARGE SCALE GENOMIC DNA]</scope>
    <source>
        <strain evidence="4 5">FHS-PPGT130</strain>
    </source>
</reference>
<dbReference type="CDD" id="cd17470">
    <property type="entry name" value="T3SS_Flik_C"/>
    <property type="match status" value="1"/>
</dbReference>
<comment type="caution">
    <text evidence="4">The sequence shown here is derived from an EMBL/GenBank/DDBJ whole genome shotgun (WGS) entry which is preliminary data.</text>
</comment>
<accession>A0A0K9HUK7</accession>
<dbReference type="EMBL" id="RCTJ01000001">
    <property type="protein sequence ID" value="RLQ15277.1"/>
    <property type="molecule type" value="Genomic_DNA"/>
</dbReference>
<evidence type="ECO:0000256" key="1">
    <source>
        <dbReference type="SAM" id="MobiDB-lite"/>
    </source>
</evidence>
<keyword evidence="4" id="KW-0969">Cilium</keyword>
<dbReference type="OrthoDB" id="2112988at2"/>
<feature type="region of interest" description="Disordered" evidence="1">
    <location>
        <begin position="331"/>
        <end position="370"/>
    </location>
</feature>
<dbReference type="Gene3D" id="3.30.750.140">
    <property type="match status" value="1"/>
</dbReference>
<dbReference type="AlphaFoldDB" id="A0A0K9HUK7"/>
<name>A0A0K9HUK7_GEOSE</name>
<evidence type="ECO:0000313" key="6">
    <source>
        <dbReference type="Proteomes" id="UP000773850"/>
    </source>
</evidence>
<keyword evidence="4" id="KW-0282">Flagellum</keyword>
<dbReference type="InterPro" id="IPR038610">
    <property type="entry name" value="FliK-like_C_sf"/>
</dbReference>
<proteinExistence type="predicted"/>
<dbReference type="InterPro" id="IPR021136">
    <property type="entry name" value="Flagellar_hook_control-like_C"/>
</dbReference>
<dbReference type="EMBL" id="LUCS01000009">
    <property type="protein sequence ID" value="KAF6512183.1"/>
    <property type="molecule type" value="Genomic_DNA"/>
</dbReference>
<protein>
    <submittedName>
        <fullName evidence="4">Flagellar hook-length control protein FliK</fullName>
    </submittedName>
</protein>